<dbReference type="GO" id="GO:0030288">
    <property type="term" value="C:outer membrane-bounded periplasmic space"/>
    <property type="evidence" value="ECO:0007669"/>
    <property type="project" value="TreeGrafter"/>
</dbReference>
<dbReference type="PIRSF" id="PIRSF002741">
    <property type="entry name" value="MppA"/>
    <property type="match status" value="1"/>
</dbReference>
<dbReference type="SUPFAM" id="SSF53850">
    <property type="entry name" value="Periplasmic binding protein-like II"/>
    <property type="match status" value="1"/>
</dbReference>
<reference evidence="4 5" key="1">
    <citation type="submission" date="2013-12" db="EMBL/GenBank/DDBJ databases">
        <authorList>
            <consortium name="DOE Joint Genome Institute"/>
            <person name="Muyzer G."/>
            <person name="Huntemann M."/>
            <person name="Han J."/>
            <person name="Chen A."/>
            <person name="Kyrpides N."/>
            <person name="Mavromatis K."/>
            <person name="Markowitz V."/>
            <person name="Palaniappan K."/>
            <person name="Ivanova N."/>
            <person name="Schaumberg A."/>
            <person name="Pati A."/>
            <person name="Liolios K."/>
            <person name="Nordberg H.P."/>
            <person name="Cantor M.N."/>
            <person name="Hua S.X."/>
            <person name="Woyke T."/>
        </authorList>
    </citation>
    <scope>NUCLEOTIDE SEQUENCE [LARGE SCALE GENOMIC DNA]</scope>
    <source>
        <strain evidence="4 5">ARh 1</strain>
    </source>
</reference>
<evidence type="ECO:0000259" key="3">
    <source>
        <dbReference type="Pfam" id="PF00496"/>
    </source>
</evidence>
<dbReference type="Pfam" id="PF00496">
    <property type="entry name" value="SBP_bac_5"/>
    <property type="match status" value="1"/>
</dbReference>
<dbReference type="AlphaFoldDB" id="W0DJM2"/>
<sequence length="537" mass="60027">MNRTKCRQNAGVGIRLLVLALLLMLAAGVSVSTASEPLPDIRIGDGRGDWGHPNPYLHYPRGPGYVRMSWVFDTLIWKDEDGFRPALARSWSYDAEKRAFVFELEPQARWHDGEPLTADDVAFTIELFQEHPYDWIGIDDVSHAEVLGSHEVAIHLRQPYAPFLADIAGTMPIMPAHIWRGIEDPNRFTAPEAFIGSGPYRLVDFNPVQGSYLYEAFADYHLGEPKAKRLVYVRIGQPIAALRNGEVDLVTIRPEMVEPLQRQGFEIIQDERGWNKKLMINHRKAPFDDRRFRQALAHAIDRQEIIDKAQRGHGRLASFGLLSPDHALYSSDTPDHAHDPERALELLRGLGYARGHDGFLQKAGTPLRIELLVSNITAGGQTAADRDGEVIKAQLERIGIRTELVNLEQGSTDTRVRDWNFDLAVSGHGGISGDARILNEMISSAHGAGSVNSARFDAHPELNALLDQQLRAMDPEERREIVARIQHLHAEELPAIPLYYPDSFAAFDPAKGVRWFFTPGGIAKGIPIPHNKVSLLP</sequence>
<evidence type="ECO:0000256" key="1">
    <source>
        <dbReference type="ARBA" id="ARBA00022729"/>
    </source>
</evidence>
<evidence type="ECO:0000313" key="5">
    <source>
        <dbReference type="Proteomes" id="UP000005289"/>
    </source>
</evidence>
<proteinExistence type="predicted"/>
<feature type="domain" description="Solute-binding protein family 5" evidence="3">
    <location>
        <begin position="83"/>
        <end position="443"/>
    </location>
</feature>
<organism evidence="4 5">
    <name type="scientific">Thioalkalivibrio paradoxus ARh 1</name>
    <dbReference type="NCBI Taxonomy" id="713585"/>
    <lineage>
        <taxon>Bacteria</taxon>
        <taxon>Pseudomonadati</taxon>
        <taxon>Pseudomonadota</taxon>
        <taxon>Gammaproteobacteria</taxon>
        <taxon>Chromatiales</taxon>
        <taxon>Ectothiorhodospiraceae</taxon>
        <taxon>Thioalkalivibrio</taxon>
    </lineage>
</organism>
<dbReference type="RefSeq" id="WP_006746391.1">
    <property type="nucleotide sequence ID" value="NZ_CP007029.1"/>
</dbReference>
<dbReference type="InterPro" id="IPR000914">
    <property type="entry name" value="SBP_5_dom"/>
</dbReference>
<dbReference type="HOGENOM" id="CLU_017028_8_4_6"/>
<dbReference type="GO" id="GO:0015833">
    <property type="term" value="P:peptide transport"/>
    <property type="evidence" value="ECO:0007669"/>
    <property type="project" value="TreeGrafter"/>
</dbReference>
<feature type="chain" id="PRO_5004787084" evidence="2">
    <location>
        <begin position="35"/>
        <end position="537"/>
    </location>
</feature>
<dbReference type="STRING" id="713585.THITH_01000"/>
<dbReference type="InterPro" id="IPR039424">
    <property type="entry name" value="SBP_5"/>
</dbReference>
<dbReference type="EMBL" id="CP007029">
    <property type="protein sequence ID" value="AHE97090.1"/>
    <property type="molecule type" value="Genomic_DNA"/>
</dbReference>
<evidence type="ECO:0000256" key="2">
    <source>
        <dbReference type="SAM" id="SignalP"/>
    </source>
</evidence>
<dbReference type="Gene3D" id="3.10.105.10">
    <property type="entry name" value="Dipeptide-binding Protein, Domain 3"/>
    <property type="match status" value="1"/>
</dbReference>
<dbReference type="InterPro" id="IPR030678">
    <property type="entry name" value="Peptide/Ni-bd"/>
</dbReference>
<dbReference type="GO" id="GO:1904680">
    <property type="term" value="F:peptide transmembrane transporter activity"/>
    <property type="evidence" value="ECO:0007669"/>
    <property type="project" value="TreeGrafter"/>
</dbReference>
<dbReference type="Proteomes" id="UP000005289">
    <property type="component" value="Chromosome"/>
</dbReference>
<name>W0DJM2_9GAMM</name>
<dbReference type="PANTHER" id="PTHR30290">
    <property type="entry name" value="PERIPLASMIC BINDING COMPONENT OF ABC TRANSPORTER"/>
    <property type="match status" value="1"/>
</dbReference>
<keyword evidence="5" id="KW-1185">Reference proteome</keyword>
<dbReference type="KEGG" id="tti:THITH_01000"/>
<dbReference type="GO" id="GO:0042884">
    <property type="term" value="P:microcin transport"/>
    <property type="evidence" value="ECO:0007669"/>
    <property type="project" value="TreeGrafter"/>
</dbReference>
<gene>
    <name evidence="4" type="ORF">THITH_01000</name>
</gene>
<dbReference type="GO" id="GO:0043190">
    <property type="term" value="C:ATP-binding cassette (ABC) transporter complex"/>
    <property type="evidence" value="ECO:0007669"/>
    <property type="project" value="InterPro"/>
</dbReference>
<feature type="signal peptide" evidence="2">
    <location>
        <begin position="1"/>
        <end position="34"/>
    </location>
</feature>
<dbReference type="Gene3D" id="3.40.190.10">
    <property type="entry name" value="Periplasmic binding protein-like II"/>
    <property type="match status" value="1"/>
</dbReference>
<dbReference type="PANTHER" id="PTHR30290:SF64">
    <property type="entry name" value="ABC TRANSPORTER PERIPLASMIC BINDING PROTEIN"/>
    <property type="match status" value="1"/>
</dbReference>
<accession>W0DJM2</accession>
<protein>
    <submittedName>
        <fullName evidence="4">Peptide-binding protein</fullName>
    </submittedName>
</protein>
<dbReference type="CDD" id="cd08520">
    <property type="entry name" value="PBP2_NikA_DppA_OppA_like_21"/>
    <property type="match status" value="1"/>
</dbReference>
<evidence type="ECO:0000313" key="4">
    <source>
        <dbReference type="EMBL" id="AHE97090.1"/>
    </source>
</evidence>
<keyword evidence="1 2" id="KW-0732">Signal</keyword>